<dbReference type="Proteomes" id="UP001180453">
    <property type="component" value="Unassembled WGS sequence"/>
</dbReference>
<evidence type="ECO:0000313" key="10">
    <source>
        <dbReference type="EMBL" id="MDR7270538.1"/>
    </source>
</evidence>
<gene>
    <name evidence="10" type="ORF">J2X20_003196</name>
</gene>
<dbReference type="Gene3D" id="2.40.50.100">
    <property type="match status" value="1"/>
</dbReference>
<dbReference type="InterPro" id="IPR058625">
    <property type="entry name" value="MdtA-like_BSH"/>
</dbReference>
<keyword evidence="5" id="KW-0732">Signal</keyword>
<feature type="domain" description="Multidrug resistance protein MdtA-like beta-barrel" evidence="8">
    <location>
        <begin position="215"/>
        <end position="297"/>
    </location>
</feature>
<keyword evidence="3" id="KW-0175">Coiled coil</keyword>
<dbReference type="PANTHER" id="PTHR30158">
    <property type="entry name" value="ACRA/E-RELATED COMPONENT OF DRUG EFFLUX TRANSPORTER"/>
    <property type="match status" value="1"/>
</dbReference>
<dbReference type="InterPro" id="IPR058627">
    <property type="entry name" value="MdtA-like_C"/>
</dbReference>
<feature type="coiled-coil region" evidence="3">
    <location>
        <begin position="98"/>
        <end position="170"/>
    </location>
</feature>
<comment type="subcellular location">
    <subcellularLocation>
        <location evidence="1">Cell envelope</location>
    </subcellularLocation>
</comment>
<dbReference type="RefSeq" id="WP_310266528.1">
    <property type="nucleotide sequence ID" value="NZ_JAVDXU010000002.1"/>
</dbReference>
<dbReference type="Pfam" id="PF25967">
    <property type="entry name" value="RND-MFP_C"/>
    <property type="match status" value="1"/>
</dbReference>
<dbReference type="Gene3D" id="2.40.30.170">
    <property type="match status" value="1"/>
</dbReference>
<accession>A0ABU1YP77</accession>
<dbReference type="EMBL" id="JAVDXU010000002">
    <property type="protein sequence ID" value="MDR7270538.1"/>
    <property type="molecule type" value="Genomic_DNA"/>
</dbReference>
<dbReference type="InterPro" id="IPR058624">
    <property type="entry name" value="MdtA-like_HH"/>
</dbReference>
<feature type="domain" description="Multidrug resistance protein MdtA-like barrel-sandwich hybrid" evidence="7">
    <location>
        <begin position="65"/>
        <end position="203"/>
    </location>
</feature>
<evidence type="ECO:0000256" key="1">
    <source>
        <dbReference type="ARBA" id="ARBA00004196"/>
    </source>
</evidence>
<protein>
    <submittedName>
        <fullName evidence="10">RND family efflux transporter MFP subunit</fullName>
    </submittedName>
</protein>
<dbReference type="Gene3D" id="1.10.287.470">
    <property type="entry name" value="Helix hairpin bin"/>
    <property type="match status" value="1"/>
</dbReference>
<dbReference type="NCBIfam" id="TIGR01730">
    <property type="entry name" value="RND_mfp"/>
    <property type="match status" value="1"/>
</dbReference>
<dbReference type="SUPFAM" id="SSF111369">
    <property type="entry name" value="HlyD-like secretion proteins"/>
    <property type="match status" value="1"/>
</dbReference>
<dbReference type="InterPro" id="IPR006143">
    <property type="entry name" value="RND_pump_MFP"/>
</dbReference>
<dbReference type="Pfam" id="PF25944">
    <property type="entry name" value="Beta-barrel_RND"/>
    <property type="match status" value="1"/>
</dbReference>
<dbReference type="Pfam" id="PF25917">
    <property type="entry name" value="BSH_RND"/>
    <property type="match status" value="1"/>
</dbReference>
<comment type="similarity">
    <text evidence="2">Belongs to the membrane fusion protein (MFP) (TC 8.A.1) family.</text>
</comment>
<organism evidence="10 11">
    <name type="scientific">Roseateles saccharophilus</name>
    <name type="common">Pseudomonas saccharophila</name>
    <dbReference type="NCBI Taxonomy" id="304"/>
    <lineage>
        <taxon>Bacteria</taxon>
        <taxon>Pseudomonadati</taxon>
        <taxon>Pseudomonadota</taxon>
        <taxon>Betaproteobacteria</taxon>
        <taxon>Burkholderiales</taxon>
        <taxon>Sphaerotilaceae</taxon>
        <taxon>Roseateles</taxon>
    </lineage>
</organism>
<evidence type="ECO:0000259" key="8">
    <source>
        <dbReference type="Pfam" id="PF25944"/>
    </source>
</evidence>
<feature type="domain" description="Multidrug resistance protein MdtA-like alpha-helical hairpin" evidence="6">
    <location>
        <begin position="106"/>
        <end position="174"/>
    </location>
</feature>
<keyword evidence="11" id="KW-1185">Reference proteome</keyword>
<dbReference type="InterPro" id="IPR058626">
    <property type="entry name" value="MdtA-like_b-barrel"/>
</dbReference>
<evidence type="ECO:0000313" key="11">
    <source>
        <dbReference type="Proteomes" id="UP001180453"/>
    </source>
</evidence>
<feature type="compositionally biased region" description="Low complexity" evidence="4">
    <location>
        <begin position="388"/>
        <end position="409"/>
    </location>
</feature>
<comment type="caution">
    <text evidence="10">The sequence shown here is derived from an EMBL/GenBank/DDBJ whole genome shotgun (WGS) entry which is preliminary data.</text>
</comment>
<dbReference type="PANTHER" id="PTHR30158:SF10">
    <property type="entry name" value="CATION EFFLUX PUMP"/>
    <property type="match status" value="1"/>
</dbReference>
<feature type="domain" description="Multidrug resistance protein MdtA-like C-terminal permuted SH3" evidence="9">
    <location>
        <begin position="304"/>
        <end position="362"/>
    </location>
</feature>
<proteinExistence type="inferred from homology"/>
<sequence>MSKKNLALTLSPALIALLAACGQKPDGAGGHGGPGGPPPVSVAPATQREVQEFDEFTARLEAPDTVEVRSRVAGTVDAVRFKEGQLVKKGEPLFTIDARAFKADVARVEAQIAAARTQAELAKADLARSEKLISINAVSQQEIDQLRSALRSAEANQKAAEAALVQSKLNVEYASVTAPVSGRTSRANVTPGNLVGVGDPVLTTVVSSDKVYAYFDASEATYLKYMRAARDGSRPSSRDVANPVQMGLSNEQGYPHAGKMDFVDNRLNPATASIRGRAVFDNKQGLFTPGLFARIKLIGSGSYNAVVVPDRAISTDQTRKIVLIVGPNNIVQPRPVTPGALIDGMRVVDGVKPGEMVIVDGLLRAFPGAPVTPQVLKVDDKGMPIPAAPAGAQGAAPAPAPAPASAASK</sequence>
<evidence type="ECO:0000256" key="3">
    <source>
        <dbReference type="SAM" id="Coils"/>
    </source>
</evidence>
<dbReference type="Pfam" id="PF25876">
    <property type="entry name" value="HH_MFP_RND"/>
    <property type="match status" value="1"/>
</dbReference>
<evidence type="ECO:0000256" key="5">
    <source>
        <dbReference type="SAM" id="SignalP"/>
    </source>
</evidence>
<feature type="signal peptide" evidence="5">
    <location>
        <begin position="1"/>
        <end position="19"/>
    </location>
</feature>
<evidence type="ECO:0000259" key="9">
    <source>
        <dbReference type="Pfam" id="PF25967"/>
    </source>
</evidence>
<reference evidence="10 11" key="1">
    <citation type="submission" date="2023-07" db="EMBL/GenBank/DDBJ databases">
        <title>Sorghum-associated microbial communities from plants grown in Nebraska, USA.</title>
        <authorList>
            <person name="Schachtman D."/>
        </authorList>
    </citation>
    <scope>NUCLEOTIDE SEQUENCE [LARGE SCALE GENOMIC DNA]</scope>
    <source>
        <strain evidence="10 11">BE314</strain>
    </source>
</reference>
<evidence type="ECO:0000256" key="4">
    <source>
        <dbReference type="SAM" id="MobiDB-lite"/>
    </source>
</evidence>
<dbReference type="PROSITE" id="PS51257">
    <property type="entry name" value="PROKAR_LIPOPROTEIN"/>
    <property type="match status" value="1"/>
</dbReference>
<evidence type="ECO:0000259" key="7">
    <source>
        <dbReference type="Pfam" id="PF25917"/>
    </source>
</evidence>
<evidence type="ECO:0000259" key="6">
    <source>
        <dbReference type="Pfam" id="PF25876"/>
    </source>
</evidence>
<feature type="region of interest" description="Disordered" evidence="4">
    <location>
        <begin position="386"/>
        <end position="409"/>
    </location>
</feature>
<feature type="chain" id="PRO_5045056315" evidence="5">
    <location>
        <begin position="20"/>
        <end position="409"/>
    </location>
</feature>
<evidence type="ECO:0000256" key="2">
    <source>
        <dbReference type="ARBA" id="ARBA00009477"/>
    </source>
</evidence>
<name>A0ABU1YP77_ROSSA</name>
<dbReference type="Gene3D" id="2.40.420.20">
    <property type="match status" value="1"/>
</dbReference>